<name>A0A0R2AJT4_9LACO</name>
<keyword evidence="1" id="KW-1015">Disulfide bond</keyword>
<dbReference type="AlphaFoldDB" id="A0A0R2AJT4"/>
<dbReference type="PATRIC" id="fig|1423718.3.peg.1806"/>
<comment type="caution">
    <text evidence="4">The sequence shown here is derived from an EMBL/GenBank/DDBJ whole genome shotgun (WGS) entry which is preliminary data.</text>
</comment>
<dbReference type="RefSeq" id="WP_056976593.1">
    <property type="nucleotide sequence ID" value="NZ_AYYP01000026.1"/>
</dbReference>
<dbReference type="NCBIfam" id="TIGR01617">
    <property type="entry name" value="arsC_related"/>
    <property type="match status" value="1"/>
</dbReference>
<reference evidence="4 5" key="1">
    <citation type="journal article" date="2015" name="Genome Announc.">
        <title>Expanding the biotechnology potential of lactobacilli through comparative genomics of 213 strains and associated genera.</title>
        <authorList>
            <person name="Sun Z."/>
            <person name="Harris H.M."/>
            <person name="McCann A."/>
            <person name="Guo C."/>
            <person name="Argimon S."/>
            <person name="Zhang W."/>
            <person name="Yang X."/>
            <person name="Jeffery I.B."/>
            <person name="Cooney J.C."/>
            <person name="Kagawa T.F."/>
            <person name="Liu W."/>
            <person name="Song Y."/>
            <person name="Salvetti E."/>
            <person name="Wrobel A."/>
            <person name="Rasinkangas P."/>
            <person name="Parkhill J."/>
            <person name="Rea M.C."/>
            <person name="O'Sullivan O."/>
            <person name="Ritari J."/>
            <person name="Douillard F.P."/>
            <person name="Paul Ross R."/>
            <person name="Yang R."/>
            <person name="Briner A.E."/>
            <person name="Felis G.E."/>
            <person name="de Vos W.M."/>
            <person name="Barrangou R."/>
            <person name="Klaenhammer T.R."/>
            <person name="Caufield P.W."/>
            <person name="Cui Y."/>
            <person name="Zhang H."/>
            <person name="O'Toole P.W."/>
        </authorList>
    </citation>
    <scope>NUCLEOTIDE SEQUENCE [LARGE SCALE GENOMIC DNA]</scope>
    <source>
        <strain evidence="4 5">DSM 20509</strain>
    </source>
</reference>
<dbReference type="EMBL" id="AYYP01000026">
    <property type="protein sequence ID" value="KRM64763.1"/>
    <property type="molecule type" value="Genomic_DNA"/>
</dbReference>
<organism evidence="4 5">
    <name type="scientific">Ligilactobacillus agilis DSM 20509</name>
    <dbReference type="NCBI Taxonomy" id="1423718"/>
    <lineage>
        <taxon>Bacteria</taxon>
        <taxon>Bacillati</taxon>
        <taxon>Bacillota</taxon>
        <taxon>Bacilli</taxon>
        <taxon>Lactobacillales</taxon>
        <taxon>Lactobacillaceae</taxon>
        <taxon>Ligilactobacillus</taxon>
    </lineage>
</organism>
<sequence>MKKFYCYSRCSTCKKAKKWLDEHEVVYEQQDLVELPPTKEELLTWISNSDQNLRYFFNTSGQHYRQLGLKDKVAQMSVAEAAELLASDGKLIKRPLMVEGTKVTCGFKEDVYQATWLN</sequence>
<dbReference type="InterPro" id="IPR036249">
    <property type="entry name" value="Thioredoxin-like_sf"/>
</dbReference>
<dbReference type="OrthoDB" id="9794155at2"/>
<dbReference type="Pfam" id="PF03960">
    <property type="entry name" value="ArsC"/>
    <property type="match status" value="1"/>
</dbReference>
<evidence type="ECO:0000256" key="2">
    <source>
        <dbReference type="ARBA" id="ARBA00023284"/>
    </source>
</evidence>
<keyword evidence="2" id="KW-0676">Redox-active center</keyword>
<dbReference type="Proteomes" id="UP000051008">
    <property type="component" value="Unassembled WGS sequence"/>
</dbReference>
<dbReference type="Gene3D" id="3.40.30.10">
    <property type="entry name" value="Glutaredoxin"/>
    <property type="match status" value="1"/>
</dbReference>
<accession>A0A0R2AJT4</accession>
<evidence type="ECO:0000256" key="3">
    <source>
        <dbReference type="PROSITE-ProRule" id="PRU01282"/>
    </source>
</evidence>
<comment type="similarity">
    <text evidence="3">Belongs to the ArsC family.</text>
</comment>
<protein>
    <submittedName>
        <fullName evidence="4">Arsenate reductase</fullName>
    </submittedName>
</protein>
<evidence type="ECO:0000313" key="4">
    <source>
        <dbReference type="EMBL" id="KRM64763.1"/>
    </source>
</evidence>
<dbReference type="InterPro" id="IPR006504">
    <property type="entry name" value="Tscrpt_reg_Spx/MgsR"/>
</dbReference>
<keyword evidence="5" id="KW-1185">Reference proteome</keyword>
<gene>
    <name evidence="4" type="ORF">FC14_GL001740</name>
</gene>
<dbReference type="PANTHER" id="PTHR30041:SF8">
    <property type="entry name" value="PROTEIN YFFB"/>
    <property type="match status" value="1"/>
</dbReference>
<dbReference type="PANTHER" id="PTHR30041">
    <property type="entry name" value="ARSENATE REDUCTASE"/>
    <property type="match status" value="1"/>
</dbReference>
<dbReference type="PROSITE" id="PS51353">
    <property type="entry name" value="ARSC"/>
    <property type="match status" value="1"/>
</dbReference>
<dbReference type="CDD" id="cd03036">
    <property type="entry name" value="ArsC_like"/>
    <property type="match status" value="1"/>
</dbReference>
<evidence type="ECO:0000313" key="5">
    <source>
        <dbReference type="Proteomes" id="UP000051008"/>
    </source>
</evidence>
<dbReference type="InterPro" id="IPR006660">
    <property type="entry name" value="Arsenate_reductase-like"/>
</dbReference>
<proteinExistence type="inferred from homology"/>
<evidence type="ECO:0000256" key="1">
    <source>
        <dbReference type="ARBA" id="ARBA00023157"/>
    </source>
</evidence>
<dbReference type="SUPFAM" id="SSF52833">
    <property type="entry name" value="Thioredoxin-like"/>
    <property type="match status" value="1"/>
</dbReference>